<dbReference type="EMBL" id="DF973360">
    <property type="protein sequence ID" value="GAU27667.1"/>
    <property type="molecule type" value="Genomic_DNA"/>
</dbReference>
<organism evidence="1 2">
    <name type="scientific">Trifolium subterraneum</name>
    <name type="common">Subterranean clover</name>
    <dbReference type="NCBI Taxonomy" id="3900"/>
    <lineage>
        <taxon>Eukaryota</taxon>
        <taxon>Viridiplantae</taxon>
        <taxon>Streptophyta</taxon>
        <taxon>Embryophyta</taxon>
        <taxon>Tracheophyta</taxon>
        <taxon>Spermatophyta</taxon>
        <taxon>Magnoliopsida</taxon>
        <taxon>eudicotyledons</taxon>
        <taxon>Gunneridae</taxon>
        <taxon>Pentapetalae</taxon>
        <taxon>rosids</taxon>
        <taxon>fabids</taxon>
        <taxon>Fabales</taxon>
        <taxon>Fabaceae</taxon>
        <taxon>Papilionoideae</taxon>
        <taxon>50 kb inversion clade</taxon>
        <taxon>NPAAA clade</taxon>
        <taxon>Hologalegina</taxon>
        <taxon>IRL clade</taxon>
        <taxon>Trifolieae</taxon>
        <taxon>Trifolium</taxon>
    </lineage>
</organism>
<proteinExistence type="predicted"/>
<dbReference type="Proteomes" id="UP000242715">
    <property type="component" value="Unassembled WGS sequence"/>
</dbReference>
<sequence length="568" mass="64316">MGEEGGKKINLSTSIKDLPVSAKKLVMPSKPVSFMAPSKLIRSANSPFQVWKNPKDKKSQGDRVDKGHNNQLLEHQLCIPNTFYTKATNNNINIMGKPNPDEAEKIVINDSLLTPDVGSEDSIIPLKPFSFVAPSKLVRSASSSFQVWKKPNDKKSHAYHDDQGNKNQQLEHQLGIPNSYYAQATNNKINILWKPIPYKAEKTVINDSLLTPDVGVEKSIMPFYPFSFMAPSKLVRSACSSFQPWKNPNDKKSHDDQGNNYQQMEHQLVRSTCSSFQPWKNPNDKKSHAYDLDQGNNNQQLEDQLGIPNTYYAQATNNKINFLWKPNPYKAEKTIINDSILTPNVVVEKSIMPFKHFSFMAPCKLVRSPSSSFQVWKKPNEKKSHDYDLDQGNNNQQLEHQLGISNTCYAHATNNKINILWKPNPYKAEKTIINDSILTPDVVVEKSIMPFKPFSFMAPCKLVRSPSSSFQVWKKPNEMKSRDDHVDQGNNNQQLEHQFNIPNIRCAQATNNKNKIAEKPDVDQSEKTIISDSLLTPNVGLLGFQFRHQQGKSKSAKAVGESSLFEEM</sequence>
<evidence type="ECO:0000313" key="2">
    <source>
        <dbReference type="Proteomes" id="UP000242715"/>
    </source>
</evidence>
<protein>
    <submittedName>
        <fullName evidence="1">Uncharacterized protein</fullName>
    </submittedName>
</protein>
<gene>
    <name evidence="1" type="ORF">TSUD_126130</name>
</gene>
<reference evidence="2" key="1">
    <citation type="journal article" date="2017" name="Front. Plant Sci.">
        <title>Climate Clever Clovers: New Paradigm to Reduce the Environmental Footprint of Ruminants by Breeding Low Methanogenic Forages Utilizing Haplotype Variation.</title>
        <authorList>
            <person name="Kaur P."/>
            <person name="Appels R."/>
            <person name="Bayer P.E."/>
            <person name="Keeble-Gagnere G."/>
            <person name="Wang J."/>
            <person name="Hirakawa H."/>
            <person name="Shirasawa K."/>
            <person name="Vercoe P."/>
            <person name="Stefanova K."/>
            <person name="Durmic Z."/>
            <person name="Nichols P."/>
            <person name="Revell C."/>
            <person name="Isobe S.N."/>
            <person name="Edwards D."/>
            <person name="Erskine W."/>
        </authorList>
    </citation>
    <scope>NUCLEOTIDE SEQUENCE [LARGE SCALE GENOMIC DNA]</scope>
    <source>
        <strain evidence="2">cv. Daliak</strain>
    </source>
</reference>
<evidence type="ECO:0000313" key="1">
    <source>
        <dbReference type="EMBL" id="GAU27667.1"/>
    </source>
</evidence>
<dbReference type="OrthoDB" id="10405602at2759"/>
<dbReference type="AlphaFoldDB" id="A0A2Z6NDZ1"/>
<name>A0A2Z6NDZ1_TRISU</name>
<accession>A0A2Z6NDZ1</accession>
<keyword evidence="2" id="KW-1185">Reference proteome</keyword>